<feature type="region of interest" description="Disordered" evidence="1">
    <location>
        <begin position="67"/>
        <end position="250"/>
    </location>
</feature>
<feature type="compositionally biased region" description="Low complexity" evidence="1">
    <location>
        <begin position="86"/>
        <end position="100"/>
    </location>
</feature>
<dbReference type="GeneID" id="80910572"/>
<dbReference type="RefSeq" id="XP_056070055.1">
    <property type="nucleotide sequence ID" value="XM_056215808.1"/>
</dbReference>
<dbReference type="OrthoDB" id="5383057at2759"/>
<dbReference type="AlphaFoldDB" id="A0A9W9C945"/>
<keyword evidence="3" id="KW-1185">Reference proteome</keyword>
<dbReference type="Proteomes" id="UP001140513">
    <property type="component" value="Unassembled WGS sequence"/>
</dbReference>
<comment type="caution">
    <text evidence="2">The sequence shown here is derived from an EMBL/GenBank/DDBJ whole genome shotgun (WGS) entry which is preliminary data.</text>
</comment>
<evidence type="ECO:0000256" key="1">
    <source>
        <dbReference type="SAM" id="MobiDB-lite"/>
    </source>
</evidence>
<organism evidence="2 3">
    <name type="scientific">Didymosphaeria variabile</name>
    <dbReference type="NCBI Taxonomy" id="1932322"/>
    <lineage>
        <taxon>Eukaryota</taxon>
        <taxon>Fungi</taxon>
        <taxon>Dikarya</taxon>
        <taxon>Ascomycota</taxon>
        <taxon>Pezizomycotina</taxon>
        <taxon>Dothideomycetes</taxon>
        <taxon>Pleosporomycetidae</taxon>
        <taxon>Pleosporales</taxon>
        <taxon>Massarineae</taxon>
        <taxon>Didymosphaeriaceae</taxon>
        <taxon>Didymosphaeria</taxon>
    </lineage>
</organism>
<accession>A0A9W9C945</accession>
<evidence type="ECO:0000313" key="2">
    <source>
        <dbReference type="EMBL" id="KAJ4351699.1"/>
    </source>
</evidence>
<evidence type="ECO:0000313" key="3">
    <source>
        <dbReference type="Proteomes" id="UP001140513"/>
    </source>
</evidence>
<protein>
    <submittedName>
        <fullName evidence="2">Uncharacterized protein</fullName>
    </submittedName>
</protein>
<sequence length="250" mass="25721">MSSPKLRNYKLELQLPATCKHTGTQELNFTKTFKKFKRSFEVTDPKATLNEPTGLVTSDSLAAESLKNDGQFAANNPHAAASKQPSASTTSNTTDTSGATKLPPAPDAEARDAQEGWQETSQLNAAKGLGKEAGVGPTYNVGGTSGAASGRSDNFNPGGDAAPTGGYAGASEQARSAGELRPHGANITEDPKLSGKSTFGEIGTNQDPSRAAELEFAKRDALPGGATGGGKDLSSQTGDSKFSGLSDERV</sequence>
<reference evidence="2" key="1">
    <citation type="submission" date="2022-10" db="EMBL/GenBank/DDBJ databases">
        <title>Tapping the CABI collections for fungal endophytes: first genome assemblies for Collariella, Neodidymelliopsis, Ascochyta clinopodiicola, Didymella pomorum, Didymosphaeria variabile, Neocosmospora piperis and Neocucurbitaria cava.</title>
        <authorList>
            <person name="Hill R."/>
        </authorList>
    </citation>
    <scope>NUCLEOTIDE SEQUENCE</scope>
    <source>
        <strain evidence="2">IMI 356815</strain>
    </source>
</reference>
<gene>
    <name evidence="2" type="ORF">N0V89_007042</name>
</gene>
<feature type="compositionally biased region" description="Basic and acidic residues" evidence="1">
    <location>
        <begin position="210"/>
        <end position="221"/>
    </location>
</feature>
<name>A0A9W9C945_9PLEO</name>
<proteinExistence type="predicted"/>
<dbReference type="EMBL" id="JAPEUX010000005">
    <property type="protein sequence ID" value="KAJ4351699.1"/>
    <property type="molecule type" value="Genomic_DNA"/>
</dbReference>